<reference evidence="1 2" key="2">
    <citation type="journal article" date="2022" name="Mol. Ecol. Resour.">
        <title>The genomes of chicory, endive, great burdock and yacon provide insights into Asteraceae paleo-polyploidization history and plant inulin production.</title>
        <authorList>
            <person name="Fan W."/>
            <person name="Wang S."/>
            <person name="Wang H."/>
            <person name="Wang A."/>
            <person name="Jiang F."/>
            <person name="Liu H."/>
            <person name="Zhao H."/>
            <person name="Xu D."/>
            <person name="Zhang Y."/>
        </authorList>
    </citation>
    <scope>NUCLEOTIDE SEQUENCE [LARGE SCALE GENOMIC DNA]</scope>
    <source>
        <strain evidence="2">cv. Yunnan</strain>
        <tissue evidence="1">Leaves</tissue>
    </source>
</reference>
<protein>
    <submittedName>
        <fullName evidence="1">Uncharacterized protein</fullName>
    </submittedName>
</protein>
<accession>A0ACB8YM52</accession>
<name>A0ACB8YM52_9ASTR</name>
<evidence type="ECO:0000313" key="1">
    <source>
        <dbReference type="EMBL" id="KAI3686834.1"/>
    </source>
</evidence>
<gene>
    <name evidence="1" type="ORF">L1987_80523</name>
</gene>
<keyword evidence="2" id="KW-1185">Reference proteome</keyword>
<comment type="caution">
    <text evidence="1">The sequence shown here is derived from an EMBL/GenBank/DDBJ whole genome shotgun (WGS) entry which is preliminary data.</text>
</comment>
<dbReference type="EMBL" id="CM042044">
    <property type="protein sequence ID" value="KAI3686834.1"/>
    <property type="molecule type" value="Genomic_DNA"/>
</dbReference>
<organism evidence="1 2">
    <name type="scientific">Smallanthus sonchifolius</name>
    <dbReference type="NCBI Taxonomy" id="185202"/>
    <lineage>
        <taxon>Eukaryota</taxon>
        <taxon>Viridiplantae</taxon>
        <taxon>Streptophyta</taxon>
        <taxon>Embryophyta</taxon>
        <taxon>Tracheophyta</taxon>
        <taxon>Spermatophyta</taxon>
        <taxon>Magnoliopsida</taxon>
        <taxon>eudicotyledons</taxon>
        <taxon>Gunneridae</taxon>
        <taxon>Pentapetalae</taxon>
        <taxon>asterids</taxon>
        <taxon>campanulids</taxon>
        <taxon>Asterales</taxon>
        <taxon>Asteraceae</taxon>
        <taxon>Asteroideae</taxon>
        <taxon>Heliantheae alliance</taxon>
        <taxon>Millerieae</taxon>
        <taxon>Smallanthus</taxon>
    </lineage>
</organism>
<evidence type="ECO:0000313" key="2">
    <source>
        <dbReference type="Proteomes" id="UP001056120"/>
    </source>
</evidence>
<sequence>MKSYSFFIALNILNISYLSIIFICFFTYPRELGLVKRFWKYLLNREAFISNNSLLSVDALLKQCSFIVKGKGQFKDEFVTVGGVPLSEKRIKSRLFFAGEVLNVDGIT</sequence>
<proteinExistence type="predicted"/>
<reference evidence="2" key="1">
    <citation type="journal article" date="2022" name="Mol. Ecol. Resour.">
        <title>The genomes of chicory, endive, great burdock and yacon provide insights into Asteraceae palaeo-polyploidization history and plant inulin production.</title>
        <authorList>
            <person name="Fan W."/>
            <person name="Wang S."/>
            <person name="Wang H."/>
            <person name="Wang A."/>
            <person name="Jiang F."/>
            <person name="Liu H."/>
            <person name="Zhao H."/>
            <person name="Xu D."/>
            <person name="Zhang Y."/>
        </authorList>
    </citation>
    <scope>NUCLEOTIDE SEQUENCE [LARGE SCALE GENOMIC DNA]</scope>
    <source>
        <strain evidence="2">cv. Yunnan</strain>
    </source>
</reference>
<dbReference type="Proteomes" id="UP001056120">
    <property type="component" value="Linkage Group LG27"/>
</dbReference>